<comment type="caution">
    <text evidence="2">The sequence shown here is derived from an EMBL/GenBank/DDBJ whole genome shotgun (WGS) entry which is preliminary data.</text>
</comment>
<evidence type="ECO:0000313" key="2">
    <source>
        <dbReference type="EMBL" id="KAE9104584.1"/>
    </source>
</evidence>
<keyword evidence="1" id="KW-0732">Signal</keyword>
<organism evidence="2 5">
    <name type="scientific">Phytophthora fragariae</name>
    <dbReference type="NCBI Taxonomy" id="53985"/>
    <lineage>
        <taxon>Eukaryota</taxon>
        <taxon>Sar</taxon>
        <taxon>Stramenopiles</taxon>
        <taxon>Oomycota</taxon>
        <taxon>Peronosporomycetes</taxon>
        <taxon>Peronosporales</taxon>
        <taxon>Peronosporaceae</taxon>
        <taxon>Phytophthora</taxon>
    </lineage>
</organism>
<proteinExistence type="predicted"/>
<dbReference type="Proteomes" id="UP000437068">
    <property type="component" value="Unassembled WGS sequence"/>
</dbReference>
<dbReference type="EMBL" id="QXFZ01000794">
    <property type="protein sequence ID" value="KAE9104584.1"/>
    <property type="molecule type" value="Genomic_DNA"/>
</dbReference>
<dbReference type="AlphaFoldDB" id="A0A6A3RX36"/>
<feature type="chain" id="PRO_5036165926" description="Secreted protein" evidence="1">
    <location>
        <begin position="21"/>
        <end position="97"/>
    </location>
</feature>
<evidence type="ECO:0000313" key="3">
    <source>
        <dbReference type="EMBL" id="KAE9260153.1"/>
    </source>
</evidence>
<dbReference type="Proteomes" id="UP000441208">
    <property type="component" value="Unassembled WGS sequence"/>
</dbReference>
<accession>A0A6A3RX36</accession>
<feature type="signal peptide" evidence="1">
    <location>
        <begin position="1"/>
        <end position="20"/>
    </location>
</feature>
<evidence type="ECO:0000256" key="1">
    <source>
        <dbReference type="SAM" id="SignalP"/>
    </source>
</evidence>
<evidence type="ECO:0008006" key="6">
    <source>
        <dbReference type="Google" id="ProtNLM"/>
    </source>
</evidence>
<gene>
    <name evidence="3" type="ORF">PF001_g32802</name>
    <name evidence="2" type="ORF">PF007_g14001</name>
</gene>
<evidence type="ECO:0000313" key="5">
    <source>
        <dbReference type="Proteomes" id="UP000441208"/>
    </source>
</evidence>
<dbReference type="EMBL" id="QXGE01009998">
    <property type="protein sequence ID" value="KAE9260153.1"/>
    <property type="molecule type" value="Genomic_DNA"/>
</dbReference>
<protein>
    <recommendedName>
        <fullName evidence="6">Secreted protein</fullName>
    </recommendedName>
</protein>
<evidence type="ECO:0000313" key="4">
    <source>
        <dbReference type="Proteomes" id="UP000437068"/>
    </source>
</evidence>
<reference evidence="4 5" key="1">
    <citation type="submission" date="2018-08" db="EMBL/GenBank/DDBJ databases">
        <title>Genomic investigation of the strawberry pathogen Phytophthora fragariae indicates pathogenicity is determined by transcriptional variation in three key races.</title>
        <authorList>
            <person name="Adams T.M."/>
            <person name="Armitage A.D."/>
            <person name="Sobczyk M.K."/>
            <person name="Bates H.J."/>
            <person name="Dunwell J.M."/>
            <person name="Nellist C.F."/>
            <person name="Harrison R.J."/>
        </authorList>
    </citation>
    <scope>NUCLEOTIDE SEQUENCE [LARGE SCALE GENOMIC DNA]</scope>
    <source>
        <strain evidence="3 4">A4</strain>
        <strain evidence="2 5">NOV-71</strain>
    </source>
</reference>
<name>A0A6A3RX36_9STRA</name>
<sequence length="97" mass="10475">MTPPAGRVLASAWLLSRSSAMAVGTPGVRRSGIWRGVLLPCLYLGGRGNDTCCCTAILHQNLGRMERGWQQGSIGFLTNHRVNRVDTTVVLSCCCQN</sequence>